<evidence type="ECO:0000313" key="3">
    <source>
        <dbReference type="Proteomes" id="UP000660554"/>
    </source>
</evidence>
<evidence type="ECO:0000313" key="2">
    <source>
        <dbReference type="EMBL" id="GHI16166.1"/>
    </source>
</evidence>
<proteinExistence type="predicted"/>
<gene>
    <name evidence="2" type="ORF">Scinn_56290</name>
</gene>
<name>A0ABQ3NTQ6_STRVG</name>
<evidence type="ECO:0000256" key="1">
    <source>
        <dbReference type="SAM" id="MobiDB-lite"/>
    </source>
</evidence>
<feature type="region of interest" description="Disordered" evidence="1">
    <location>
        <begin position="1"/>
        <end position="37"/>
    </location>
</feature>
<organism evidence="2 3">
    <name type="scientific">Streptomyces virginiae</name>
    <name type="common">Streptomyces cinnamonensis</name>
    <dbReference type="NCBI Taxonomy" id="1961"/>
    <lineage>
        <taxon>Bacteria</taxon>
        <taxon>Bacillati</taxon>
        <taxon>Actinomycetota</taxon>
        <taxon>Actinomycetes</taxon>
        <taxon>Kitasatosporales</taxon>
        <taxon>Streptomycetaceae</taxon>
        <taxon>Streptomyces</taxon>
    </lineage>
</organism>
<comment type="caution">
    <text evidence="2">The sequence shown here is derived from an EMBL/GenBank/DDBJ whole genome shotgun (WGS) entry which is preliminary data.</text>
</comment>
<protein>
    <submittedName>
        <fullName evidence="2">Uncharacterized protein</fullName>
    </submittedName>
</protein>
<dbReference type="EMBL" id="BNDV01000013">
    <property type="protein sequence ID" value="GHI16166.1"/>
    <property type="molecule type" value="Genomic_DNA"/>
</dbReference>
<feature type="compositionally biased region" description="Pro residues" evidence="1">
    <location>
        <begin position="1"/>
        <end position="25"/>
    </location>
</feature>
<keyword evidence="3" id="KW-1185">Reference proteome</keyword>
<dbReference type="Proteomes" id="UP000660554">
    <property type="component" value="Unassembled WGS sequence"/>
</dbReference>
<sequence>MARPHPGPLPTPPHRTSPPSGPAPSQPFGGIGQAARGFRRRTCRPVLAFDAVPKVLDKVDRLETVPEGTGPVGGSPPTGTLQRSQLRFCIGVAPAELSVHAVPVQMT</sequence>
<accession>A0ABQ3NTQ6</accession>
<reference evidence="3" key="1">
    <citation type="submission" date="2020-09" db="EMBL/GenBank/DDBJ databases">
        <title>Whole genome shotgun sequence of Streptomyces cinnamonensis NBRC 15873.</title>
        <authorList>
            <person name="Komaki H."/>
            <person name="Tamura T."/>
        </authorList>
    </citation>
    <scope>NUCLEOTIDE SEQUENCE [LARGE SCALE GENOMIC DNA]</scope>
    <source>
        <strain evidence="3">NBRC 15873</strain>
    </source>
</reference>